<evidence type="ECO:0000313" key="1">
    <source>
        <dbReference type="EMBL" id="PWL55374.1"/>
    </source>
</evidence>
<reference evidence="1 2" key="1">
    <citation type="submission" date="2018-03" db="EMBL/GenBank/DDBJ databases">
        <title>The uncultured portion of the human microbiome is neutrally assembled.</title>
        <authorList>
            <person name="Jeraldo P."/>
            <person name="Boardman L."/>
            <person name="White B.A."/>
            <person name="Nelson H."/>
            <person name="Goldenfeld N."/>
            <person name="Chia N."/>
        </authorList>
    </citation>
    <scope>NUCLEOTIDE SEQUENCE [LARGE SCALE GENOMIC DNA]</scope>
    <source>
        <strain evidence="1">CIM:MAG 903</strain>
    </source>
</reference>
<sequence>MKNRENIFDKTEELLYEYRDIDIELREIELQIEEIELYKGCGAINYEERTGQTFKINNPVEKEFLDKEKKLKKLEFEKKRLSIVKERVENALSLLSKDYKKIVELRYLTRPKCSWKKISEYTTMDKSTCSDICLNKIIPELAHILFKYH</sequence>
<name>A0A316MAR9_9CLOT</name>
<evidence type="ECO:0000313" key="2">
    <source>
        <dbReference type="Proteomes" id="UP000246114"/>
    </source>
</evidence>
<accession>A0A316MAR9</accession>
<protein>
    <submittedName>
        <fullName evidence="1">Uncharacterized protein</fullName>
    </submittedName>
</protein>
<dbReference type="EMBL" id="QAMZ01000007">
    <property type="protein sequence ID" value="PWL55374.1"/>
    <property type="molecule type" value="Genomic_DNA"/>
</dbReference>
<gene>
    <name evidence="1" type="ORF">DBY38_02025</name>
</gene>
<dbReference type="AlphaFoldDB" id="A0A316MAR9"/>
<proteinExistence type="predicted"/>
<dbReference type="Proteomes" id="UP000246114">
    <property type="component" value="Unassembled WGS sequence"/>
</dbReference>
<organism evidence="1 2">
    <name type="scientific">Clostridium cadaveris</name>
    <dbReference type="NCBI Taxonomy" id="1529"/>
    <lineage>
        <taxon>Bacteria</taxon>
        <taxon>Bacillati</taxon>
        <taxon>Bacillota</taxon>
        <taxon>Clostridia</taxon>
        <taxon>Eubacteriales</taxon>
        <taxon>Clostridiaceae</taxon>
        <taxon>Clostridium</taxon>
    </lineage>
</organism>
<comment type="caution">
    <text evidence="1">The sequence shown here is derived from an EMBL/GenBank/DDBJ whole genome shotgun (WGS) entry which is preliminary data.</text>
</comment>